<dbReference type="AlphaFoldDB" id="A0A512DU24"/>
<dbReference type="GO" id="GO:0015888">
    <property type="term" value="P:thiamine transport"/>
    <property type="evidence" value="ECO:0007669"/>
    <property type="project" value="TreeGrafter"/>
</dbReference>
<dbReference type="OrthoDB" id="9815444at2"/>
<dbReference type="SUPFAM" id="SSF53850">
    <property type="entry name" value="Periplasmic binding protein-like II"/>
    <property type="match status" value="1"/>
</dbReference>
<protein>
    <submittedName>
        <fullName evidence="6">Polyamine ABC transporter substrate-binding protein</fullName>
    </submittedName>
</protein>
<dbReference type="PANTHER" id="PTHR30006">
    <property type="entry name" value="THIAMINE-BINDING PERIPLASMIC PROTEIN-RELATED"/>
    <property type="match status" value="1"/>
</dbReference>
<dbReference type="PANTHER" id="PTHR30006:SF3">
    <property type="entry name" value="THIAMINE-BINDING PERIPLASMIC PROTEIN"/>
    <property type="match status" value="1"/>
</dbReference>
<organism evidence="6 7">
    <name type="scientific">Skermanella aerolata</name>
    <dbReference type="NCBI Taxonomy" id="393310"/>
    <lineage>
        <taxon>Bacteria</taxon>
        <taxon>Pseudomonadati</taxon>
        <taxon>Pseudomonadota</taxon>
        <taxon>Alphaproteobacteria</taxon>
        <taxon>Rhodospirillales</taxon>
        <taxon>Azospirillaceae</taxon>
        <taxon>Skermanella</taxon>
    </lineage>
</organism>
<dbReference type="GO" id="GO:0030288">
    <property type="term" value="C:outer membrane-bounded periplasmic space"/>
    <property type="evidence" value="ECO:0007669"/>
    <property type="project" value="TreeGrafter"/>
</dbReference>
<proteinExistence type="inferred from homology"/>
<dbReference type="InterPro" id="IPR006311">
    <property type="entry name" value="TAT_signal"/>
</dbReference>
<dbReference type="InterPro" id="IPR006059">
    <property type="entry name" value="SBP"/>
</dbReference>
<dbReference type="RefSeq" id="WP_044433775.1">
    <property type="nucleotide sequence ID" value="NZ_BJYZ01000019.1"/>
</dbReference>
<keyword evidence="5" id="KW-0574">Periplasm</keyword>
<accession>A0A512DU24</accession>
<comment type="caution">
    <text evidence="6">The sequence shown here is derived from an EMBL/GenBank/DDBJ whole genome shotgun (WGS) entry which is preliminary data.</text>
</comment>
<dbReference type="PROSITE" id="PS51318">
    <property type="entry name" value="TAT"/>
    <property type="match status" value="1"/>
</dbReference>
<evidence type="ECO:0000256" key="5">
    <source>
        <dbReference type="ARBA" id="ARBA00022764"/>
    </source>
</evidence>
<keyword evidence="7" id="KW-1185">Reference proteome</keyword>
<keyword evidence="3" id="KW-0813">Transport</keyword>
<dbReference type="Pfam" id="PF13416">
    <property type="entry name" value="SBP_bac_8"/>
    <property type="match status" value="1"/>
</dbReference>
<evidence type="ECO:0000256" key="4">
    <source>
        <dbReference type="ARBA" id="ARBA00022729"/>
    </source>
</evidence>
<dbReference type="Proteomes" id="UP000321523">
    <property type="component" value="Unassembled WGS sequence"/>
</dbReference>
<dbReference type="EMBL" id="BJYZ01000019">
    <property type="protein sequence ID" value="GEO39965.1"/>
    <property type="molecule type" value="Genomic_DNA"/>
</dbReference>
<comment type="similarity">
    <text evidence="2">Belongs to the bacterial solute-binding protein 1 family.</text>
</comment>
<dbReference type="CDD" id="cd13589">
    <property type="entry name" value="PBP2_polyamine_RpCGA009"/>
    <property type="match status" value="1"/>
</dbReference>
<dbReference type="InterPro" id="IPR019546">
    <property type="entry name" value="TAT_signal_bac_arc"/>
</dbReference>
<evidence type="ECO:0000313" key="6">
    <source>
        <dbReference type="EMBL" id="GEO39965.1"/>
    </source>
</evidence>
<dbReference type="GO" id="GO:0030976">
    <property type="term" value="F:thiamine pyrophosphate binding"/>
    <property type="evidence" value="ECO:0007669"/>
    <property type="project" value="TreeGrafter"/>
</dbReference>
<evidence type="ECO:0000256" key="1">
    <source>
        <dbReference type="ARBA" id="ARBA00004418"/>
    </source>
</evidence>
<sequence length="373" mass="40657">MSLKAFKLDRLQIGLDDLKAGRIERRDFLKLAGALGLSVPLAGAGLGAGDALAQANEIVVSNFGGDAATFMADAWGAPFTRDSGTPVSIVGGAPLPGKIRAQVDERNVIWDVCDADGFIAIDLGRKGYLEPIDYSVVDKSMIREGWAWEHGIANYGFSFVIAYDAGKMGGRTPTGWADFYDVEKYPGKRTLWKYMMGAAEGALLADGVAPENLYPLDMDRAIAKMRTIKDHLIFWDSGSETQQMFLDGEIVMGCIYSTRSSVLERDTGGRVKWIWEGANYCPGAWVVPKGNPAGAKVQKFIASTLIPERQIVLLDKLGNSPSNPAASALLTAEQRRIDPGYPENLAKQVIRDELWYADHYDDALNKWIDAIAG</sequence>
<evidence type="ECO:0000313" key="7">
    <source>
        <dbReference type="Proteomes" id="UP000321523"/>
    </source>
</evidence>
<name>A0A512DU24_9PROT</name>
<dbReference type="Gene3D" id="3.40.190.10">
    <property type="entry name" value="Periplasmic binding protein-like II"/>
    <property type="match status" value="2"/>
</dbReference>
<evidence type="ECO:0000256" key="3">
    <source>
        <dbReference type="ARBA" id="ARBA00022448"/>
    </source>
</evidence>
<dbReference type="NCBIfam" id="TIGR01409">
    <property type="entry name" value="TAT_signal_seq"/>
    <property type="match status" value="1"/>
</dbReference>
<dbReference type="GO" id="GO:0030975">
    <property type="term" value="F:thiamine binding"/>
    <property type="evidence" value="ECO:0007669"/>
    <property type="project" value="TreeGrafter"/>
</dbReference>
<evidence type="ECO:0000256" key="2">
    <source>
        <dbReference type="ARBA" id="ARBA00008520"/>
    </source>
</evidence>
<reference evidence="6 7" key="1">
    <citation type="submission" date="2019-07" db="EMBL/GenBank/DDBJ databases">
        <title>Whole genome shotgun sequence of Skermanella aerolata NBRC 106429.</title>
        <authorList>
            <person name="Hosoyama A."/>
            <person name="Uohara A."/>
            <person name="Ohji S."/>
            <person name="Ichikawa N."/>
        </authorList>
    </citation>
    <scope>NUCLEOTIDE SEQUENCE [LARGE SCALE GENOMIC DNA]</scope>
    <source>
        <strain evidence="6 7">NBRC 106429</strain>
    </source>
</reference>
<comment type="subcellular location">
    <subcellularLocation>
        <location evidence="1">Periplasm</location>
    </subcellularLocation>
</comment>
<keyword evidence="4" id="KW-0732">Signal</keyword>
<gene>
    <name evidence="6" type="ORF">SAE02_41130</name>
</gene>